<dbReference type="PANTHER" id="PTHR35149">
    <property type="entry name" value="SLL5132 PROTEIN"/>
    <property type="match status" value="1"/>
</dbReference>
<evidence type="ECO:0000313" key="3">
    <source>
        <dbReference type="Proteomes" id="UP001550044"/>
    </source>
</evidence>
<organism evidence="2 3">
    <name type="scientific">Streptomyces sp. 900116325</name>
    <dbReference type="NCBI Taxonomy" id="3154295"/>
    <lineage>
        <taxon>Bacteria</taxon>
        <taxon>Bacillati</taxon>
        <taxon>Actinomycetota</taxon>
        <taxon>Actinomycetes</taxon>
        <taxon>Kitasatosporales</taxon>
        <taxon>Streptomycetaceae</taxon>
        <taxon>Streptomyces</taxon>
    </lineage>
</organism>
<evidence type="ECO:0000313" key="2">
    <source>
        <dbReference type="EMBL" id="MET8437469.1"/>
    </source>
</evidence>
<evidence type="ECO:0000259" key="1">
    <source>
        <dbReference type="Pfam" id="PF03235"/>
    </source>
</evidence>
<comment type="caution">
    <text evidence="2">The sequence shown here is derived from an EMBL/GenBank/DDBJ whole genome shotgun (WGS) entry which is preliminary data.</text>
</comment>
<proteinExistence type="predicted"/>
<sequence length="213" mass="23579">MWGDIAEQAELLEAGDKTSTHFLASIVPAPSPQNEATFPRLLVVDGQQHLTTLSLALAAIRDHIADAQSDEAERIDEEYLINKCKSGNDRLRLLPTQADRAQFAAHICGTPADQPTGDSVTAAYKFFRQKPVQAEYPAAQQDVFRLEQAITSRLTLVAVTAERGDNVHRIFESLNNTGLKLSQADLLRNFLFMRLPTHGEDVYKSTGFPCRTV</sequence>
<dbReference type="RefSeq" id="WP_356712139.1">
    <property type="nucleotide sequence ID" value="NZ_JBEXIP010000038.1"/>
</dbReference>
<dbReference type="PANTHER" id="PTHR35149:SF2">
    <property type="entry name" value="DUF262 DOMAIN-CONTAINING PROTEIN"/>
    <property type="match status" value="1"/>
</dbReference>
<dbReference type="EMBL" id="JBEXIP010000038">
    <property type="protein sequence ID" value="MET8437469.1"/>
    <property type="molecule type" value="Genomic_DNA"/>
</dbReference>
<keyword evidence="3" id="KW-1185">Reference proteome</keyword>
<feature type="domain" description="GmrSD restriction endonucleases N-terminal" evidence="1">
    <location>
        <begin position="7"/>
        <end position="192"/>
    </location>
</feature>
<accession>A0ABV2UHY9</accession>
<dbReference type="Pfam" id="PF03235">
    <property type="entry name" value="GmrSD_N"/>
    <property type="match status" value="1"/>
</dbReference>
<name>A0ABV2UHY9_9ACTN</name>
<dbReference type="InterPro" id="IPR004919">
    <property type="entry name" value="GmrSD_N"/>
</dbReference>
<dbReference type="Proteomes" id="UP001550044">
    <property type="component" value="Unassembled WGS sequence"/>
</dbReference>
<protein>
    <submittedName>
        <fullName evidence="2">DUF262 domain-containing protein</fullName>
    </submittedName>
</protein>
<gene>
    <name evidence="2" type="ORF">ABZV61_32895</name>
</gene>
<reference evidence="2 3" key="1">
    <citation type="submission" date="2024-06" db="EMBL/GenBank/DDBJ databases">
        <title>The Natural Products Discovery Center: Release of the First 8490 Sequenced Strains for Exploring Actinobacteria Biosynthetic Diversity.</title>
        <authorList>
            <person name="Kalkreuter E."/>
            <person name="Kautsar S.A."/>
            <person name="Yang D."/>
            <person name="Bader C.D."/>
            <person name="Teijaro C.N."/>
            <person name="Fluegel L."/>
            <person name="Davis C.M."/>
            <person name="Simpson J.R."/>
            <person name="Lauterbach L."/>
            <person name="Steele A.D."/>
            <person name="Gui C."/>
            <person name="Meng S."/>
            <person name="Li G."/>
            <person name="Viehrig K."/>
            <person name="Ye F."/>
            <person name="Su P."/>
            <person name="Kiefer A.F."/>
            <person name="Nichols A."/>
            <person name="Cepeda A.J."/>
            <person name="Yan W."/>
            <person name="Fan B."/>
            <person name="Jiang Y."/>
            <person name="Adhikari A."/>
            <person name="Zheng C.-J."/>
            <person name="Schuster L."/>
            <person name="Cowan T.M."/>
            <person name="Smanski M.J."/>
            <person name="Chevrette M.G."/>
            <person name="De Carvalho L.P.S."/>
            <person name="Shen B."/>
        </authorList>
    </citation>
    <scope>NUCLEOTIDE SEQUENCE [LARGE SCALE GENOMIC DNA]</scope>
    <source>
        <strain evidence="2 3">NPDC005137</strain>
    </source>
</reference>